<dbReference type="AlphaFoldDB" id="A0A1H4PA18"/>
<gene>
    <name evidence="2" type="ORF">SAMN04490357_1034</name>
</gene>
<evidence type="ECO:0000259" key="1">
    <source>
        <dbReference type="Pfam" id="PF04466"/>
    </source>
</evidence>
<dbReference type="Gene3D" id="3.40.50.300">
    <property type="entry name" value="P-loop containing nucleotide triphosphate hydrolases"/>
    <property type="match status" value="1"/>
</dbReference>
<dbReference type="PANTHER" id="PTHR39184">
    <property type="match status" value="1"/>
</dbReference>
<organism evidence="2 3">
    <name type="scientific">Streptomyces misionensis</name>
    <dbReference type="NCBI Taxonomy" id="67331"/>
    <lineage>
        <taxon>Bacteria</taxon>
        <taxon>Bacillati</taxon>
        <taxon>Actinomycetota</taxon>
        <taxon>Actinomycetes</taxon>
        <taxon>Kitasatosporales</taxon>
        <taxon>Streptomycetaceae</taxon>
        <taxon>Streptomyces</taxon>
    </lineage>
</organism>
<reference evidence="2 3" key="1">
    <citation type="submission" date="2016-10" db="EMBL/GenBank/DDBJ databases">
        <authorList>
            <person name="de Groot N.N."/>
        </authorList>
    </citation>
    <scope>NUCLEOTIDE SEQUENCE [LARGE SCALE GENOMIC DNA]</scope>
    <source>
        <strain evidence="2 3">DSM 40306</strain>
    </source>
</reference>
<dbReference type="PANTHER" id="PTHR39184:SF1">
    <property type="entry name" value="PBSX PHAGE TERMINASE LARGE SUBUNIT"/>
    <property type="match status" value="1"/>
</dbReference>
<protein>
    <submittedName>
        <fullName evidence="2">Phage terminase large subunit</fullName>
    </submittedName>
</protein>
<dbReference type="Pfam" id="PF04466">
    <property type="entry name" value="Terminase_3"/>
    <property type="match status" value="1"/>
</dbReference>
<dbReference type="InterPro" id="IPR035412">
    <property type="entry name" value="Terminase_L_N"/>
</dbReference>
<sequence>MTPSVVRYEPRGGAKTLLSAKEQEICIAGPAGTGKSLAMLQKAFYTSLMVPNCRSLIVRQTHASLTGSTLVTFEQQVATTALAEGVVKWFGGSPRKPAAYQFANGAEILVGGLDRPEKFLSTEFSRIYVDEATQISLTALETLITRLRGNAATYRQIVLACNPDHPKHWIKQRCDEGTMRMIHSLHGDNPLYVNLDGSLTERGVDYMAKLDALTGVRRLRFREGIWAAAEGLVYEGWSEPVHVIEPFDVPAAWTRWVTIDFGFTNPFVAQLWAEDPDGRLYLIREWVRTRMLVEDHAEVIRDRLLAGQPRPRAIITDHDAEDRATLERKLGMGTQAAHKGVSDGIQAMQSRLKVQPDGRARLHVFSNALLERDADMDATSLPIGLAEEVAGYVWAVKPGNAGGLKEEPVKANDHSMDAARYMVAARDIGGRPRVRWL</sequence>
<accession>A0A1H4PA18</accession>
<dbReference type="STRING" id="67331.SAMN04490357_1034"/>
<dbReference type="Gene3D" id="3.30.420.280">
    <property type="match status" value="1"/>
</dbReference>
<dbReference type="InterPro" id="IPR027417">
    <property type="entry name" value="P-loop_NTPase"/>
</dbReference>
<dbReference type="InterPro" id="IPR052380">
    <property type="entry name" value="Viral_DNA_packaging_terminase"/>
</dbReference>
<dbReference type="SUPFAM" id="SSF52540">
    <property type="entry name" value="P-loop containing nucleoside triphosphate hydrolases"/>
    <property type="match status" value="1"/>
</dbReference>
<dbReference type="EMBL" id="FNTD01000004">
    <property type="protein sequence ID" value="SEC04249.1"/>
    <property type="molecule type" value="Genomic_DNA"/>
</dbReference>
<feature type="domain" description="Phage terminase large subunit N-terminal" evidence="1">
    <location>
        <begin position="27"/>
        <end position="175"/>
    </location>
</feature>
<name>A0A1H4PA18_9ACTN</name>
<evidence type="ECO:0000313" key="2">
    <source>
        <dbReference type="EMBL" id="SEC04249.1"/>
    </source>
</evidence>
<dbReference type="RefSeq" id="WP_079172258.1">
    <property type="nucleotide sequence ID" value="NZ_FNTD01000004.1"/>
</dbReference>
<evidence type="ECO:0000313" key="3">
    <source>
        <dbReference type="Proteomes" id="UP000182375"/>
    </source>
</evidence>
<dbReference type="Proteomes" id="UP000182375">
    <property type="component" value="Unassembled WGS sequence"/>
</dbReference>
<dbReference type="GeneID" id="95510274"/>
<proteinExistence type="predicted"/>